<name>A0A2A7UW72_COMTR</name>
<protein>
    <submittedName>
        <fullName evidence="2">Fur family transcriptional regulator</fullName>
    </submittedName>
</protein>
<dbReference type="InterPro" id="IPR002481">
    <property type="entry name" value="FUR"/>
</dbReference>
<feature type="chain" id="PRO_5012947489" evidence="1">
    <location>
        <begin position="29"/>
        <end position="150"/>
    </location>
</feature>
<evidence type="ECO:0000313" key="2">
    <source>
        <dbReference type="EMBL" id="PEH89484.1"/>
    </source>
</evidence>
<feature type="signal peptide" evidence="1">
    <location>
        <begin position="1"/>
        <end position="28"/>
    </location>
</feature>
<dbReference type="AlphaFoldDB" id="A0A2A7UW72"/>
<proteinExistence type="predicted"/>
<evidence type="ECO:0000313" key="3">
    <source>
        <dbReference type="Proteomes" id="UP000220246"/>
    </source>
</evidence>
<dbReference type="InterPro" id="IPR036390">
    <property type="entry name" value="WH_DNA-bd_sf"/>
</dbReference>
<dbReference type="SUPFAM" id="SSF46785">
    <property type="entry name" value="Winged helix' DNA-binding domain"/>
    <property type="match status" value="1"/>
</dbReference>
<dbReference type="Proteomes" id="UP000220246">
    <property type="component" value="Unassembled WGS sequence"/>
</dbReference>
<dbReference type="InterPro" id="IPR036388">
    <property type="entry name" value="WH-like_DNA-bd_sf"/>
</dbReference>
<comment type="caution">
    <text evidence="2">The sequence shown here is derived from an EMBL/GenBank/DDBJ whole genome shotgun (WGS) entry which is preliminary data.</text>
</comment>
<organism evidence="2 3">
    <name type="scientific">Comamonas terrigena</name>
    <dbReference type="NCBI Taxonomy" id="32013"/>
    <lineage>
        <taxon>Bacteria</taxon>
        <taxon>Pseudomonadati</taxon>
        <taxon>Pseudomonadota</taxon>
        <taxon>Betaproteobacteria</taxon>
        <taxon>Burkholderiales</taxon>
        <taxon>Comamonadaceae</taxon>
        <taxon>Comamonas</taxon>
    </lineage>
</organism>
<accession>A0A2A7UW72</accession>
<dbReference type="STRING" id="1219032.GCA_001515545_00059"/>
<dbReference type="Pfam" id="PF01475">
    <property type="entry name" value="FUR"/>
    <property type="match status" value="1"/>
</dbReference>
<evidence type="ECO:0000256" key="1">
    <source>
        <dbReference type="SAM" id="SignalP"/>
    </source>
</evidence>
<reference evidence="3" key="1">
    <citation type="submission" date="2017-09" db="EMBL/GenBank/DDBJ databases">
        <title>FDA dAtabase for Regulatory Grade micrObial Sequences (FDA-ARGOS): Supporting development and validation of Infectious Disease Dx tests.</title>
        <authorList>
            <person name="Minogue T."/>
            <person name="Wolcott M."/>
            <person name="Wasieloski L."/>
            <person name="Aguilar W."/>
            <person name="Moore D."/>
            <person name="Tallon L."/>
            <person name="Sadzewicz L."/>
            <person name="Ott S."/>
            <person name="Zhao X."/>
            <person name="Nagaraj S."/>
            <person name="Vavikolanu K."/>
            <person name="Aluvathingal J."/>
            <person name="Nadendla S."/>
            <person name="Sichtig H."/>
        </authorList>
    </citation>
    <scope>NUCLEOTIDE SEQUENCE [LARGE SCALE GENOMIC DNA]</scope>
    <source>
        <strain evidence="3">FDAARGOS_394</strain>
    </source>
</reference>
<dbReference type="GO" id="GO:0003700">
    <property type="term" value="F:DNA-binding transcription factor activity"/>
    <property type="evidence" value="ECO:0007669"/>
    <property type="project" value="InterPro"/>
</dbReference>
<keyword evidence="3" id="KW-1185">Reference proteome</keyword>
<dbReference type="Gene3D" id="1.10.10.10">
    <property type="entry name" value="Winged helix-like DNA-binding domain superfamily/Winged helix DNA-binding domain"/>
    <property type="match status" value="1"/>
</dbReference>
<dbReference type="EMBL" id="PDEA01000001">
    <property type="protein sequence ID" value="PEH89484.1"/>
    <property type="molecule type" value="Genomic_DNA"/>
</dbReference>
<gene>
    <name evidence="2" type="ORF">CRM82_13530</name>
</gene>
<sequence length="150" mass="15832">MPPGMRATRATRALVALLRSQAASRLSAAEVEAALARLGVAVNRVTVFRALDRLTQAGLLQRRVEDDRITRFQWRSDAGRAQASAAPAPVAQRMPVQFHCLRCAQDLPVDSAAPAMQASVQALAAALEPAAVGQLQAVQLHGLCTPCSAA</sequence>
<keyword evidence="1" id="KW-0732">Signal</keyword>